<dbReference type="Pfam" id="PF09261">
    <property type="entry name" value="Alpha-mann_mid"/>
    <property type="match status" value="1"/>
</dbReference>
<evidence type="ECO:0000256" key="9">
    <source>
        <dbReference type="ARBA" id="ARBA00023295"/>
    </source>
</evidence>
<dbReference type="FunFam" id="2.70.98.30:FF:000003">
    <property type="entry name" value="Alpha-mannosidase"/>
    <property type="match status" value="1"/>
</dbReference>
<dbReference type="InterPro" id="IPR027291">
    <property type="entry name" value="Glyco_hydro_38_N_sf"/>
</dbReference>
<dbReference type="InterPro" id="IPR028995">
    <property type="entry name" value="Glyco_hydro_57/38_cen_sf"/>
</dbReference>
<dbReference type="GO" id="GO:0005764">
    <property type="term" value="C:lysosome"/>
    <property type="evidence" value="ECO:0007669"/>
    <property type="project" value="TreeGrafter"/>
</dbReference>
<dbReference type="AlphaFoldDB" id="A0A8C4Q1D9"/>
<protein>
    <recommendedName>
        <fullName evidence="10">Alpha-mannosidase</fullName>
        <ecNumber evidence="10">3.2.1.-</ecNumber>
    </recommendedName>
</protein>
<evidence type="ECO:0000256" key="10">
    <source>
        <dbReference type="RuleBase" id="RU361199"/>
    </source>
</evidence>
<dbReference type="InterPro" id="IPR000602">
    <property type="entry name" value="Glyco_hydro_38_N"/>
</dbReference>
<evidence type="ECO:0000256" key="6">
    <source>
        <dbReference type="ARBA" id="ARBA00022833"/>
    </source>
</evidence>
<dbReference type="SUPFAM" id="SSF74650">
    <property type="entry name" value="Galactose mutarotase-like"/>
    <property type="match status" value="1"/>
</dbReference>
<evidence type="ECO:0000256" key="1">
    <source>
        <dbReference type="ARBA" id="ARBA00000365"/>
    </source>
</evidence>
<keyword evidence="5 10" id="KW-0378">Hydrolase</keyword>
<dbReference type="FunFam" id="1.20.1270.50:FF:000002">
    <property type="entry name" value="Alpha-mannosidase"/>
    <property type="match status" value="1"/>
</dbReference>
<dbReference type="GO" id="GO:0004559">
    <property type="term" value="F:alpha-mannosidase activity"/>
    <property type="evidence" value="ECO:0007669"/>
    <property type="project" value="UniProtKB-EC"/>
</dbReference>
<dbReference type="GO" id="GO:0046872">
    <property type="term" value="F:metal ion binding"/>
    <property type="evidence" value="ECO:0007669"/>
    <property type="project" value="UniProtKB-KW"/>
</dbReference>
<evidence type="ECO:0000256" key="3">
    <source>
        <dbReference type="ARBA" id="ARBA00022723"/>
    </source>
</evidence>
<evidence type="ECO:0000256" key="5">
    <source>
        <dbReference type="ARBA" id="ARBA00022801"/>
    </source>
</evidence>
<dbReference type="InterPro" id="IPR013780">
    <property type="entry name" value="Glyco_hydro_b"/>
</dbReference>
<feature type="domain" description="Glycoside hydrolase family 38 central" evidence="11">
    <location>
        <begin position="249"/>
        <end position="328"/>
    </location>
</feature>
<dbReference type="FunFam" id="1.20.1270.50:FF:000003">
    <property type="entry name" value="Alpha-mannosidase"/>
    <property type="match status" value="1"/>
</dbReference>
<comment type="similarity">
    <text evidence="2 10">Belongs to the glycosyl hydrolase 38 family.</text>
</comment>
<keyword evidence="4" id="KW-0732">Signal</keyword>
<dbReference type="Gene3D" id="1.20.1270.50">
    <property type="entry name" value="Glycoside hydrolase family 38, central domain"/>
    <property type="match status" value="2"/>
</dbReference>
<dbReference type="GO" id="GO:0030246">
    <property type="term" value="F:carbohydrate binding"/>
    <property type="evidence" value="ECO:0007669"/>
    <property type="project" value="InterPro"/>
</dbReference>
<evidence type="ECO:0000259" key="11">
    <source>
        <dbReference type="SMART" id="SM00872"/>
    </source>
</evidence>
<dbReference type="InterPro" id="IPR048534">
    <property type="entry name" value="Man2a1-like_dom"/>
</dbReference>
<dbReference type="SUPFAM" id="SSF88713">
    <property type="entry name" value="Glycoside hydrolase/deacetylase"/>
    <property type="match status" value="1"/>
</dbReference>
<dbReference type="InterPro" id="IPR050843">
    <property type="entry name" value="Glycosyl_Hydrlase_38"/>
</dbReference>
<dbReference type="Pfam" id="PF17677">
    <property type="entry name" value="Glyco_hydro38C2"/>
    <property type="match status" value="1"/>
</dbReference>
<sequence>MYCSMPCAGQLEFINGGWCMNDEATPTYIDIIDQMTLGLRFLNDTFGIGARPLVAWHIDPFGHSREQASLFAQMGFDGFFFGRLDYQDKEKRQKEKNMEGVWRGSANLNPPSADLFTGVLPNGYNPPDGFCWDQLCADEPIVDDKNSREYNKEKFVSLFLETAKKQSKYYKTNHIIMTMGSDFQYENANVWFKNMDKLIKHVNEKQKDGSKVNVFYSTPSCYLQDLNKAKLTWSVKYDDFFPYADSAHSFWTGYFTSRPALKRYVRRSSALLQVCNQLEVLAGTQANKGPYGRAESTVLRQAMAVAQHHDAVTGTEKQHVANDYAWQLSRGWLACETVIKNALYNLSGNTDKLSICPLLNISLCSVTESEKQFRVMLYNPLGREIAWNVRVPVQGRAYTVANHAGKPLDSQVMPQFFLGLYHHGKSHKPSVNELVFQASAPPLGFSTYTVTSQKGNVARPSPPQRVQHQEVIVIQNEHLQLTFNGTTGLLSSMKNLDSGLFLPVVQNFYWYQGSKGNAENIQTSGAYIFRPNVSTPLPISPKAQLDVVKGRLVEEVRQTFSPWCQQVVRLYQGSRHAEFEWHVGSIPIVDHLGREIITRFDTPLRTKGLFLTDANGREMLTRRRNFRPTWKLNNSEPVAGNYYPITSTLAMKDEKAQVTLVTDRSQGGSSMKDGSLELMIHRRLLFDDFRGVGEALNETGANGQGLTIRGRHLLFLAPPDSSARLSRLAGELQLSEPQLVFGTLHKKSRHPYKDGEFSGLRVALPASVHVLSLSRWDAHTLLLRLELQFEKHDDRNLSRTVTINIARMFSTLDVESFKEMTLGANLRLKDLHRLSWDTVERENEHRSKAMQEPTDPSDMMVTLQPMQIRTFLVRTKAL</sequence>
<organism evidence="12 13">
    <name type="scientific">Eptatretus burgeri</name>
    <name type="common">Inshore hagfish</name>
    <dbReference type="NCBI Taxonomy" id="7764"/>
    <lineage>
        <taxon>Eukaryota</taxon>
        <taxon>Metazoa</taxon>
        <taxon>Chordata</taxon>
        <taxon>Craniata</taxon>
        <taxon>Vertebrata</taxon>
        <taxon>Cyclostomata</taxon>
        <taxon>Myxini</taxon>
        <taxon>Myxiniformes</taxon>
        <taxon>Myxinidae</taxon>
        <taxon>Eptatretinae</taxon>
        <taxon>Eptatretus</taxon>
    </lineage>
</organism>
<keyword evidence="8" id="KW-0325">Glycoprotein</keyword>
<comment type="catalytic activity">
    <reaction evidence="1">
        <text>Hydrolysis of terminal, non-reducing alpha-D-mannose residues in alpha-D-mannosides.</text>
        <dbReference type="EC" id="3.2.1.24"/>
    </reaction>
</comment>
<dbReference type="Pfam" id="PF07748">
    <property type="entry name" value="Glyco_hydro_38C"/>
    <property type="match status" value="1"/>
</dbReference>
<reference evidence="12" key="2">
    <citation type="submission" date="2025-09" db="UniProtKB">
        <authorList>
            <consortium name="Ensembl"/>
        </authorList>
    </citation>
    <scope>IDENTIFICATION</scope>
</reference>
<keyword evidence="6 10" id="KW-0862">Zinc</keyword>
<dbReference type="InterPro" id="IPR015341">
    <property type="entry name" value="Glyco_hydro_38_cen"/>
</dbReference>
<dbReference type="Gene3D" id="2.70.98.30">
    <property type="entry name" value="Golgi alpha-mannosidase II, domain 4"/>
    <property type="match status" value="1"/>
</dbReference>
<dbReference type="GeneTree" id="ENSGT01030000234638"/>
<evidence type="ECO:0000313" key="12">
    <source>
        <dbReference type="Ensembl" id="ENSEBUP00000008547.1"/>
    </source>
</evidence>
<dbReference type="Pfam" id="PF01074">
    <property type="entry name" value="Glyco_hydro_38N"/>
    <property type="match status" value="1"/>
</dbReference>
<evidence type="ECO:0000256" key="2">
    <source>
        <dbReference type="ARBA" id="ARBA00009792"/>
    </source>
</evidence>
<dbReference type="InterPro" id="IPR011682">
    <property type="entry name" value="Glyco_hydro_38_C"/>
</dbReference>
<keyword evidence="7" id="KW-1015">Disulfide bond</keyword>
<evidence type="ECO:0000313" key="13">
    <source>
        <dbReference type="Proteomes" id="UP000694388"/>
    </source>
</evidence>
<reference evidence="12" key="1">
    <citation type="submission" date="2025-08" db="UniProtKB">
        <authorList>
            <consortium name="Ensembl"/>
        </authorList>
    </citation>
    <scope>IDENTIFICATION</scope>
</reference>
<accession>A0A8C4Q1D9</accession>
<evidence type="ECO:0000256" key="4">
    <source>
        <dbReference type="ARBA" id="ARBA00022729"/>
    </source>
</evidence>
<dbReference type="EC" id="3.2.1.-" evidence="10"/>
<dbReference type="PANTHER" id="PTHR11607:SF3">
    <property type="entry name" value="LYSOSOMAL ALPHA-MANNOSIDASE"/>
    <property type="match status" value="1"/>
</dbReference>
<evidence type="ECO:0000256" key="7">
    <source>
        <dbReference type="ARBA" id="ARBA00023157"/>
    </source>
</evidence>
<proteinExistence type="inferred from homology"/>
<keyword evidence="13" id="KW-1185">Reference proteome</keyword>
<dbReference type="Proteomes" id="UP000694388">
    <property type="component" value="Unplaced"/>
</dbReference>
<name>A0A8C4Q1D9_EPTBU</name>
<dbReference type="InterPro" id="IPR037094">
    <property type="entry name" value="Glyco_hydro_38_cen_sf"/>
</dbReference>
<dbReference type="PANTHER" id="PTHR11607">
    <property type="entry name" value="ALPHA-MANNOSIDASE"/>
    <property type="match status" value="1"/>
</dbReference>
<dbReference type="SMART" id="SM00872">
    <property type="entry name" value="Alpha-mann_mid"/>
    <property type="match status" value="1"/>
</dbReference>
<dbReference type="Gene3D" id="2.60.40.1360">
    <property type="match status" value="1"/>
</dbReference>
<dbReference type="GO" id="GO:0006013">
    <property type="term" value="P:mannose metabolic process"/>
    <property type="evidence" value="ECO:0007669"/>
    <property type="project" value="InterPro"/>
</dbReference>
<keyword evidence="9 10" id="KW-0326">Glycosidase</keyword>
<comment type="cofactor">
    <cofactor evidence="10">
        <name>Zn(2+)</name>
        <dbReference type="ChEBI" id="CHEBI:29105"/>
    </cofactor>
    <text evidence="10">Binds 1 zinc ion per subunit.</text>
</comment>
<dbReference type="Gene3D" id="3.20.110.10">
    <property type="entry name" value="Glycoside hydrolase 38, N terminal domain"/>
    <property type="match status" value="1"/>
</dbReference>
<dbReference type="Ensembl" id="ENSEBUT00000009052.1">
    <property type="protein sequence ID" value="ENSEBUP00000008547.1"/>
    <property type="gene ID" value="ENSEBUG00000005532.1"/>
</dbReference>
<dbReference type="InterPro" id="IPR041147">
    <property type="entry name" value="GH38_C"/>
</dbReference>
<keyword evidence="3 10" id="KW-0479">Metal-binding</keyword>
<dbReference type="SUPFAM" id="SSF88688">
    <property type="entry name" value="Families 57/38 glycoside transferase middle domain"/>
    <property type="match status" value="1"/>
</dbReference>
<dbReference type="Pfam" id="PF21260">
    <property type="entry name" value="Laman-like_dom"/>
    <property type="match status" value="1"/>
</dbReference>
<dbReference type="InterPro" id="IPR011330">
    <property type="entry name" value="Glyco_hydro/deAcase_b/a-brl"/>
</dbReference>
<dbReference type="OMA" id="FIWRPSK"/>
<dbReference type="CDD" id="cd10810">
    <property type="entry name" value="GH38N_AMII_LAM_like"/>
    <property type="match status" value="1"/>
</dbReference>
<dbReference type="InterPro" id="IPR011013">
    <property type="entry name" value="Gal_mutarotase_sf_dom"/>
</dbReference>
<evidence type="ECO:0000256" key="8">
    <source>
        <dbReference type="ARBA" id="ARBA00023180"/>
    </source>
</evidence>
<dbReference type="Gene3D" id="2.60.40.1180">
    <property type="entry name" value="Golgi alpha-mannosidase II"/>
    <property type="match status" value="1"/>
</dbReference>